<comment type="similarity">
    <text evidence="4">Belongs to the HPA decarboxylase small subunit family.</text>
</comment>
<evidence type="ECO:0000256" key="12">
    <source>
        <dbReference type="ARBA" id="ARBA00029987"/>
    </source>
</evidence>
<evidence type="ECO:0000256" key="9">
    <source>
        <dbReference type="ARBA" id="ARBA00023004"/>
    </source>
</evidence>
<dbReference type="GO" id="GO:0043722">
    <property type="term" value="F:4-hydroxyphenylacetate decarboxylase activity"/>
    <property type="evidence" value="ECO:0007669"/>
    <property type="project" value="UniProtKB-EC"/>
</dbReference>
<evidence type="ECO:0000256" key="6">
    <source>
        <dbReference type="ARBA" id="ARBA00013463"/>
    </source>
</evidence>
<dbReference type="EC" id="4.1.1.83" evidence="5"/>
<accession>A0ABU4JNN1</accession>
<evidence type="ECO:0000256" key="13">
    <source>
        <dbReference type="ARBA" id="ARBA00032959"/>
    </source>
</evidence>
<dbReference type="InterPro" id="IPR041125">
    <property type="entry name" value="4HPAD_g_N"/>
</dbReference>
<evidence type="ECO:0000259" key="14">
    <source>
        <dbReference type="Pfam" id="PF18524"/>
    </source>
</evidence>
<evidence type="ECO:0000256" key="3">
    <source>
        <dbReference type="ARBA" id="ARBA00001966"/>
    </source>
</evidence>
<evidence type="ECO:0000256" key="10">
    <source>
        <dbReference type="ARBA" id="ARBA00023014"/>
    </source>
</evidence>
<evidence type="ECO:0000313" key="16">
    <source>
        <dbReference type="EMBL" id="MDW8799749.1"/>
    </source>
</evidence>
<dbReference type="Pfam" id="PF18524">
    <property type="entry name" value="HPIP_like"/>
    <property type="match status" value="1"/>
</dbReference>
<feature type="domain" description="4-hydroxyphenylacetate decarboxylase small gamma subunit N-terminal" evidence="15">
    <location>
        <begin position="3"/>
        <end position="33"/>
    </location>
</feature>
<evidence type="ECO:0000259" key="15">
    <source>
        <dbReference type="Pfam" id="PF18671"/>
    </source>
</evidence>
<keyword evidence="8" id="KW-0479">Metal-binding</keyword>
<sequence>MALKHNDCLNFCSIDANKGICRLTKNLIYIDTDTCSKFDLAPKCNNCENFHNADENGIGICRGLSKEDWVYGSLNAVTCNSHKFNRKG</sequence>
<comment type="caution">
    <text evidence="16">The sequence shown here is derived from an EMBL/GenBank/DDBJ whole genome shotgun (WGS) entry which is preliminary data.</text>
</comment>
<protein>
    <recommendedName>
        <fullName evidence="6">4-hydroxyphenylacetate decarboxylase small subunit</fullName>
        <ecNumber evidence="5">4.1.1.83</ecNumber>
    </recommendedName>
    <alternativeName>
        <fullName evidence="12">4-hydroxyphenylacetate decarboxylase gamma subunit</fullName>
    </alternativeName>
    <alternativeName>
        <fullName evidence="13">p-hydroxyphenylacetate decarboxylase small subunit</fullName>
    </alternativeName>
</protein>
<evidence type="ECO:0000256" key="5">
    <source>
        <dbReference type="ARBA" id="ARBA00012283"/>
    </source>
</evidence>
<evidence type="ECO:0000256" key="11">
    <source>
        <dbReference type="ARBA" id="ARBA00023239"/>
    </source>
</evidence>
<dbReference type="NCBIfam" id="NF033716">
    <property type="entry name" value="glycyl_HPDL_Sma"/>
    <property type="match status" value="1"/>
</dbReference>
<dbReference type="InterPro" id="IPR040923">
    <property type="entry name" value="HpdC_C"/>
</dbReference>
<dbReference type="Gene3D" id="2.20.70.100">
    <property type="match status" value="2"/>
</dbReference>
<evidence type="ECO:0000256" key="8">
    <source>
        <dbReference type="ARBA" id="ARBA00022723"/>
    </source>
</evidence>
<gene>
    <name evidence="16" type="primary">hpdC</name>
    <name evidence="16" type="ORF">P8V03_01100</name>
</gene>
<keyword evidence="10" id="KW-0411">Iron-sulfur</keyword>
<keyword evidence="17" id="KW-1185">Reference proteome</keyword>
<organism evidence="16 17">
    <name type="scientific">Clostridium tanneri</name>
    <dbReference type="NCBI Taxonomy" id="3037988"/>
    <lineage>
        <taxon>Bacteria</taxon>
        <taxon>Bacillati</taxon>
        <taxon>Bacillota</taxon>
        <taxon>Clostridia</taxon>
        <taxon>Eubacteriales</taxon>
        <taxon>Clostridiaceae</taxon>
        <taxon>Clostridium</taxon>
    </lineage>
</organism>
<evidence type="ECO:0000256" key="7">
    <source>
        <dbReference type="ARBA" id="ARBA00022485"/>
    </source>
</evidence>
<keyword evidence="9" id="KW-0408">Iron</keyword>
<name>A0ABU4JNN1_9CLOT</name>
<dbReference type="RefSeq" id="WP_318796437.1">
    <property type="nucleotide sequence ID" value="NZ_JARUJP010000001.1"/>
</dbReference>
<dbReference type="EMBL" id="JARUJP010000001">
    <property type="protein sequence ID" value="MDW8799749.1"/>
    <property type="molecule type" value="Genomic_DNA"/>
</dbReference>
<feature type="domain" description="4-hydroxyphenylacetate decarboxylase small gamma subunit C-terminal" evidence="14">
    <location>
        <begin position="42"/>
        <end position="80"/>
    </location>
</feature>
<evidence type="ECO:0000256" key="4">
    <source>
        <dbReference type="ARBA" id="ARBA00008904"/>
    </source>
</evidence>
<dbReference type="Proteomes" id="UP001281656">
    <property type="component" value="Unassembled WGS sequence"/>
</dbReference>
<reference evidence="16 17" key="1">
    <citation type="submission" date="2023-04" db="EMBL/GenBank/DDBJ databases">
        <title>Clostridium tannerae sp. nov., isolated from the fecal material of an alpaca.</title>
        <authorList>
            <person name="Miller S."/>
            <person name="Hendry M."/>
            <person name="King J."/>
            <person name="Sankaranarayanan K."/>
            <person name="Lawson P.A."/>
        </authorList>
    </citation>
    <scope>NUCLEOTIDE SEQUENCE [LARGE SCALE GENOMIC DNA]</scope>
    <source>
        <strain evidence="16 17">A1-XYC3</strain>
    </source>
</reference>
<evidence type="ECO:0000256" key="2">
    <source>
        <dbReference type="ARBA" id="ARBA00001088"/>
    </source>
</evidence>
<comment type="catalytic activity">
    <reaction evidence="2">
        <text>3,4-dihydroxyphenylacetate + H(+) = 4-methylcatechol + CO2</text>
        <dbReference type="Rhea" id="RHEA:62556"/>
        <dbReference type="ChEBI" id="CHEBI:15378"/>
        <dbReference type="ChEBI" id="CHEBI:16526"/>
        <dbReference type="ChEBI" id="CHEBI:17254"/>
        <dbReference type="ChEBI" id="CHEBI:17612"/>
        <dbReference type="EC" id="4.1.1.83"/>
    </reaction>
    <physiologicalReaction direction="left-to-right" evidence="2">
        <dbReference type="Rhea" id="RHEA:62557"/>
    </physiologicalReaction>
</comment>
<dbReference type="Pfam" id="PF18671">
    <property type="entry name" value="4HPAD_g_N"/>
    <property type="match status" value="1"/>
</dbReference>
<evidence type="ECO:0000313" key="17">
    <source>
        <dbReference type="Proteomes" id="UP001281656"/>
    </source>
</evidence>
<comment type="cofactor">
    <cofactor evidence="3">
        <name>[4Fe-4S] cluster</name>
        <dbReference type="ChEBI" id="CHEBI:49883"/>
    </cofactor>
</comment>
<proteinExistence type="inferred from homology"/>
<keyword evidence="7" id="KW-0004">4Fe-4S</keyword>
<comment type="catalytic activity">
    <reaction evidence="1">
        <text>4-hydroxyphenylacetate + H(+) = 4-methylphenol + CO2</text>
        <dbReference type="Rhea" id="RHEA:22732"/>
        <dbReference type="ChEBI" id="CHEBI:15378"/>
        <dbReference type="ChEBI" id="CHEBI:16526"/>
        <dbReference type="ChEBI" id="CHEBI:17847"/>
        <dbReference type="ChEBI" id="CHEBI:48999"/>
        <dbReference type="EC" id="4.1.1.83"/>
    </reaction>
    <physiologicalReaction direction="left-to-right" evidence="1">
        <dbReference type="Rhea" id="RHEA:22733"/>
    </physiologicalReaction>
</comment>
<evidence type="ECO:0000256" key="1">
    <source>
        <dbReference type="ARBA" id="ARBA00000127"/>
    </source>
</evidence>
<dbReference type="InterPro" id="IPR053727">
    <property type="entry name" value="HPA_decarboxylase_ss_sf"/>
</dbReference>
<keyword evidence="11 16" id="KW-0456">Lyase</keyword>